<dbReference type="Proteomes" id="UP000193920">
    <property type="component" value="Unassembled WGS sequence"/>
</dbReference>
<feature type="transmembrane region" description="Helical" evidence="6">
    <location>
        <begin position="602"/>
        <end position="622"/>
    </location>
</feature>
<evidence type="ECO:0000256" key="5">
    <source>
        <dbReference type="ARBA" id="ARBA00023180"/>
    </source>
</evidence>
<feature type="transmembrane region" description="Helical" evidence="6">
    <location>
        <begin position="721"/>
        <end position="739"/>
    </location>
</feature>
<keyword evidence="5" id="KW-0325">Glycoprotein</keyword>
<keyword evidence="4 6" id="KW-0472">Membrane</keyword>
<dbReference type="GO" id="GO:0004930">
    <property type="term" value="F:G protein-coupled receptor activity"/>
    <property type="evidence" value="ECO:0007669"/>
    <property type="project" value="InterPro"/>
</dbReference>
<accession>A0A1Y2FB23</accession>
<feature type="chain" id="PRO_5013367911" description="G-protein coupled receptors family 3 profile domain-containing protein" evidence="7">
    <location>
        <begin position="29"/>
        <end position="790"/>
    </location>
</feature>
<evidence type="ECO:0000256" key="1">
    <source>
        <dbReference type="ARBA" id="ARBA00004141"/>
    </source>
</evidence>
<dbReference type="Gene3D" id="3.40.190.10">
    <property type="entry name" value="Periplasmic binding protein-like II"/>
    <property type="match status" value="1"/>
</dbReference>
<dbReference type="OrthoDB" id="2150267at2759"/>
<dbReference type="PROSITE" id="PS50259">
    <property type="entry name" value="G_PROTEIN_RECEP_F3_4"/>
    <property type="match status" value="1"/>
</dbReference>
<comment type="subcellular location">
    <subcellularLocation>
        <location evidence="1">Membrane</location>
        <topology evidence="1">Multi-pass membrane protein</topology>
    </subcellularLocation>
</comment>
<feature type="transmembrane region" description="Helical" evidence="6">
    <location>
        <begin position="650"/>
        <end position="672"/>
    </location>
</feature>
<feature type="signal peptide" evidence="7">
    <location>
        <begin position="1"/>
        <end position="28"/>
    </location>
</feature>
<feature type="domain" description="G-protein coupled receptors family 3 profile" evidence="8">
    <location>
        <begin position="505"/>
        <end position="738"/>
    </location>
</feature>
<dbReference type="Pfam" id="PF00003">
    <property type="entry name" value="7tm_3"/>
    <property type="match status" value="1"/>
</dbReference>
<keyword evidence="2 6" id="KW-0812">Transmembrane</keyword>
<evidence type="ECO:0000259" key="8">
    <source>
        <dbReference type="PROSITE" id="PS50259"/>
    </source>
</evidence>
<dbReference type="InterPro" id="IPR050726">
    <property type="entry name" value="mGluR"/>
</dbReference>
<evidence type="ECO:0000256" key="7">
    <source>
        <dbReference type="SAM" id="SignalP"/>
    </source>
</evidence>
<sequence length="790" mass="92970">MVILKQFQLKNILSLFLLYNLILEYVKADNVIKGYFYNIFTNDNNQLKLIKDNIKTNFEENWNKKKFNKEYTIDITFSESKNYQNYIEYEVKKELNDKNYDFFLIDLNNLYSDYETYKKIVLNYNNNKKNKNEKRSNKNKNKKSNDFIFSNIIPLDYDLGTGHFDSNILDDCKLNDVYYALPFCASYHFLFYNTYYVNNIAKEIVNENITWDDIERIITAIFNSINNSNVEGIKVSLDNKEKITSLYLEGLFANSTIYNKCSIDYRTNNKYFNFNNCVSSREIFYSEKSESWIKKIKSYIEKNYINEKCFEPEDEFSYKRDSIFYIGNSDDYRIYQYLLNESAQQNGDNMNYSYYDVTLLPGKYSTYNSYVLVGNRQIDDNRKKIVSDVINILSSENAQIQRAQILNLTPTFNFIEYENTILCENKNIPCNLLKKINPISLTKTLFNRESVSNNEMFEFISSYLKDKNTTKNFKKEMKNYLTLVYTKYNSVVGIIDISYFLIGNIYALILIILILINKNKNSQIKRSSPMICILFILGITCSFYFPIFNISIPTKLSCTFNHYFMDILLSVALSCYLVKVWRIHYILNSYKSKIFGIRLSDYSLSSIITAIITIELLLNILWDVVSPRNVGVLSIQTSERITNCTSEHDFFFKAFTYAVNILMFIFLFIFTLQTRKATDYYDEYRAFLIATGLTVFIIVLTGISLLFHLSYYHAEIVNNTTSFLIGIIILTTLVLPKLVEALTGKNFRKRFDTTEINVDNVKFKNSNINVISFKDNENEQNYTEKFNILI</sequence>
<dbReference type="EMBL" id="MCOG01000012">
    <property type="protein sequence ID" value="ORY80644.1"/>
    <property type="molecule type" value="Genomic_DNA"/>
</dbReference>
<dbReference type="InterPro" id="IPR017978">
    <property type="entry name" value="GPCR_3_C"/>
</dbReference>
<keyword evidence="7" id="KW-0732">Signal</keyword>
<evidence type="ECO:0000313" key="10">
    <source>
        <dbReference type="Proteomes" id="UP000193920"/>
    </source>
</evidence>
<keyword evidence="10" id="KW-1185">Reference proteome</keyword>
<keyword evidence="3 6" id="KW-1133">Transmembrane helix</keyword>
<feature type="transmembrane region" description="Helical" evidence="6">
    <location>
        <begin position="497"/>
        <end position="516"/>
    </location>
</feature>
<evidence type="ECO:0000256" key="3">
    <source>
        <dbReference type="ARBA" id="ARBA00022989"/>
    </source>
</evidence>
<gene>
    <name evidence="9" type="ORF">LY90DRAFT_664508</name>
</gene>
<feature type="transmembrane region" description="Helical" evidence="6">
    <location>
        <begin position="684"/>
        <end position="709"/>
    </location>
</feature>
<evidence type="ECO:0000256" key="2">
    <source>
        <dbReference type="ARBA" id="ARBA00022692"/>
    </source>
</evidence>
<dbReference type="STRING" id="1754190.A0A1Y2FB23"/>
<evidence type="ECO:0000256" key="6">
    <source>
        <dbReference type="SAM" id="Phobius"/>
    </source>
</evidence>
<dbReference type="GO" id="GO:0016020">
    <property type="term" value="C:membrane"/>
    <property type="evidence" value="ECO:0007669"/>
    <property type="project" value="UniProtKB-SubCell"/>
</dbReference>
<dbReference type="AlphaFoldDB" id="A0A1Y2FB23"/>
<name>A0A1Y2FB23_9FUNG</name>
<organism evidence="9 10">
    <name type="scientific">Neocallimastix californiae</name>
    <dbReference type="NCBI Taxonomy" id="1754190"/>
    <lineage>
        <taxon>Eukaryota</taxon>
        <taxon>Fungi</taxon>
        <taxon>Fungi incertae sedis</taxon>
        <taxon>Chytridiomycota</taxon>
        <taxon>Chytridiomycota incertae sedis</taxon>
        <taxon>Neocallimastigomycetes</taxon>
        <taxon>Neocallimastigales</taxon>
        <taxon>Neocallimastigaceae</taxon>
        <taxon>Neocallimastix</taxon>
    </lineage>
</organism>
<comment type="caution">
    <text evidence="9">The sequence shown here is derived from an EMBL/GenBank/DDBJ whole genome shotgun (WGS) entry which is preliminary data.</text>
</comment>
<evidence type="ECO:0000256" key="4">
    <source>
        <dbReference type="ARBA" id="ARBA00023136"/>
    </source>
</evidence>
<reference evidence="9 10" key="1">
    <citation type="submission" date="2016-08" db="EMBL/GenBank/DDBJ databases">
        <title>A Parts List for Fungal Cellulosomes Revealed by Comparative Genomics.</title>
        <authorList>
            <consortium name="DOE Joint Genome Institute"/>
            <person name="Haitjema C.H."/>
            <person name="Gilmore S.P."/>
            <person name="Henske J.K."/>
            <person name="Solomon K.V."/>
            <person name="De Groot R."/>
            <person name="Kuo A."/>
            <person name="Mondo S.J."/>
            <person name="Salamov A.A."/>
            <person name="Labutti K."/>
            <person name="Zhao Z."/>
            <person name="Chiniquy J."/>
            <person name="Barry K."/>
            <person name="Brewer H.M."/>
            <person name="Purvine S.O."/>
            <person name="Wright A.T."/>
            <person name="Boxma B."/>
            <person name="Van Alen T."/>
            <person name="Hackstein J.H."/>
            <person name="Baker S.E."/>
            <person name="Grigoriev I.V."/>
            <person name="O'Malley M.A."/>
        </authorList>
    </citation>
    <scope>NUCLEOTIDE SEQUENCE [LARGE SCALE GENOMIC DNA]</scope>
    <source>
        <strain evidence="9 10">G1</strain>
    </source>
</reference>
<dbReference type="PANTHER" id="PTHR24060">
    <property type="entry name" value="METABOTROPIC GLUTAMATE RECEPTOR"/>
    <property type="match status" value="1"/>
</dbReference>
<proteinExistence type="predicted"/>
<feature type="transmembrane region" description="Helical" evidence="6">
    <location>
        <begin position="528"/>
        <end position="548"/>
    </location>
</feature>
<dbReference type="SUPFAM" id="SSF53850">
    <property type="entry name" value="Periplasmic binding protein-like II"/>
    <property type="match status" value="1"/>
</dbReference>
<feature type="transmembrane region" description="Helical" evidence="6">
    <location>
        <begin position="560"/>
        <end position="581"/>
    </location>
</feature>
<protein>
    <recommendedName>
        <fullName evidence="8">G-protein coupled receptors family 3 profile domain-containing protein</fullName>
    </recommendedName>
</protein>
<evidence type="ECO:0000313" key="9">
    <source>
        <dbReference type="EMBL" id="ORY80644.1"/>
    </source>
</evidence>